<protein>
    <submittedName>
        <fullName evidence="2">Uncharacterized protein</fullName>
    </submittedName>
</protein>
<organism evidence="1 2">
    <name type="scientific">Acrobeloides nanus</name>
    <dbReference type="NCBI Taxonomy" id="290746"/>
    <lineage>
        <taxon>Eukaryota</taxon>
        <taxon>Metazoa</taxon>
        <taxon>Ecdysozoa</taxon>
        <taxon>Nematoda</taxon>
        <taxon>Chromadorea</taxon>
        <taxon>Rhabditida</taxon>
        <taxon>Tylenchina</taxon>
        <taxon>Cephalobomorpha</taxon>
        <taxon>Cephaloboidea</taxon>
        <taxon>Cephalobidae</taxon>
        <taxon>Acrobeloides</taxon>
    </lineage>
</organism>
<sequence length="99" mass="10969">MQDITQATDDYAKTLPISEQAKPYADQILSIYANPNIGYSNEDTQIEQVLDQVPDNVKSELSRYIMDVMAKFLELWVQACVNVTQGNGIGNGAQPGINF</sequence>
<accession>A0A914DIX6</accession>
<dbReference type="Proteomes" id="UP000887540">
    <property type="component" value="Unplaced"/>
</dbReference>
<name>A0A914DIX6_9BILA</name>
<evidence type="ECO:0000313" key="1">
    <source>
        <dbReference type="Proteomes" id="UP000887540"/>
    </source>
</evidence>
<dbReference type="AlphaFoldDB" id="A0A914DIX6"/>
<dbReference type="WBParaSite" id="ACRNAN_scaffold2743.g31416.t1">
    <property type="protein sequence ID" value="ACRNAN_scaffold2743.g31416.t1"/>
    <property type="gene ID" value="ACRNAN_scaffold2743.g31416"/>
</dbReference>
<keyword evidence="1" id="KW-1185">Reference proteome</keyword>
<proteinExistence type="predicted"/>
<evidence type="ECO:0000313" key="2">
    <source>
        <dbReference type="WBParaSite" id="ACRNAN_scaffold2743.g31416.t1"/>
    </source>
</evidence>
<reference evidence="2" key="1">
    <citation type="submission" date="2022-11" db="UniProtKB">
        <authorList>
            <consortium name="WormBaseParasite"/>
        </authorList>
    </citation>
    <scope>IDENTIFICATION</scope>
</reference>